<dbReference type="AlphaFoldDB" id="A0A0G4L9R4"/>
<evidence type="ECO:0000313" key="2">
    <source>
        <dbReference type="Proteomes" id="UP000045706"/>
    </source>
</evidence>
<gene>
    <name evidence="1" type="ORF">BN1723_017702</name>
</gene>
<proteinExistence type="predicted"/>
<sequence>MCKGRWTPTKLILHTYSKSHAIASQQSSGETSVSMRSCSLAWEILHRLSTGLAPCRVGYCHDTMMLFGCVGTKTIENGIMRARGANRFPVSTHLDMSCTFMDRACPLSSAPGLACIASNWGTKKSQVDIFCG</sequence>
<reference evidence="2" key="1">
    <citation type="submission" date="2015-05" db="EMBL/GenBank/DDBJ databases">
        <authorList>
            <person name="Fogelqvist Johan"/>
        </authorList>
    </citation>
    <scope>NUCLEOTIDE SEQUENCE [LARGE SCALE GENOMIC DNA]</scope>
</reference>
<accession>A0A0G4L9R4</accession>
<evidence type="ECO:0000313" key="1">
    <source>
        <dbReference type="EMBL" id="CRK18714.1"/>
    </source>
</evidence>
<dbReference type="Proteomes" id="UP000045706">
    <property type="component" value="Unassembled WGS sequence"/>
</dbReference>
<name>A0A0G4L9R4_VERLO</name>
<protein>
    <submittedName>
        <fullName evidence="1">Uncharacterized protein</fullName>
    </submittedName>
</protein>
<organism evidence="1 2">
    <name type="scientific">Verticillium longisporum</name>
    <name type="common">Verticillium dahliae var. longisporum</name>
    <dbReference type="NCBI Taxonomy" id="100787"/>
    <lineage>
        <taxon>Eukaryota</taxon>
        <taxon>Fungi</taxon>
        <taxon>Dikarya</taxon>
        <taxon>Ascomycota</taxon>
        <taxon>Pezizomycotina</taxon>
        <taxon>Sordariomycetes</taxon>
        <taxon>Hypocreomycetidae</taxon>
        <taxon>Glomerellales</taxon>
        <taxon>Plectosphaerellaceae</taxon>
        <taxon>Verticillium</taxon>
    </lineage>
</organism>
<dbReference type="EMBL" id="CVQI01009236">
    <property type="protein sequence ID" value="CRK18714.1"/>
    <property type="molecule type" value="Genomic_DNA"/>
</dbReference>